<dbReference type="eggNOG" id="arCOG03832">
    <property type="taxonomic scope" value="Archaea"/>
</dbReference>
<evidence type="ECO:0008006" key="4">
    <source>
        <dbReference type="Google" id="ProtNLM"/>
    </source>
</evidence>
<dbReference type="EMBL" id="AP011532">
    <property type="protein sequence ID" value="BAI61659.1"/>
    <property type="molecule type" value="Genomic_DNA"/>
</dbReference>
<feature type="coiled-coil region" evidence="1">
    <location>
        <begin position="96"/>
        <end position="192"/>
    </location>
</feature>
<keyword evidence="1" id="KW-0175">Coiled coil</keyword>
<sequence>MSVQTIMCPNCKCEIEITRVMEDQIKEKMHLEIDAELKAKQKEFMDREQALKEKERDIEKQKAEMDALVDARLKEESARIKADADKKAEDAVAAKLKVMGDELAEKRQKLSEAQKAEVEYLKLKAELEEKASELNLQMQRTLENERDEIKNKALKKFQEEHDLKDREKDEQIESMRKKIEELNVKASQGTNQGRGEAMEQSIEDTLGKKFPDDEIEAIDRGKKGADVLQCVYDGFGNVCGSIIWESKNTLSWQDKWIGKLKDDRREAKAEIAIIVTKTLPKGISNFGVIDGVWVTDYSSFVSVGHILRMSLLEIAAVKVANMGKNEKMEYIYQYLTGPEFRQRIQAIIDPFLTMKNDMDKEKASMTRMWAKREKEINKVIDNASGLYGDLQGIVGSSLPEIESLELKQLSSGNEE</sequence>
<dbReference type="Pfam" id="PF09903">
    <property type="entry name" value="DUF2130"/>
    <property type="match status" value="1"/>
</dbReference>
<dbReference type="GeneID" id="8681508"/>
<feature type="coiled-coil region" evidence="1">
    <location>
        <begin position="37"/>
        <end position="71"/>
    </location>
</feature>
<proteinExistence type="predicted"/>
<dbReference type="InterPro" id="IPR019219">
    <property type="entry name" value="DUF2130"/>
</dbReference>
<dbReference type="Proteomes" id="UP000001882">
    <property type="component" value="Chromosome"/>
</dbReference>
<dbReference type="RefSeq" id="WP_012900338.1">
    <property type="nucleotide sequence ID" value="NC_013665.1"/>
</dbReference>
<accession>D1YYY7</accession>
<protein>
    <recommendedName>
        <fullName evidence="4">DUF2130 domain-containing protein</fullName>
    </recommendedName>
</protein>
<organism evidence="2 3">
    <name type="scientific">Methanocella paludicola (strain DSM 17711 / JCM 13418 / NBRC 101707 / SANAE)</name>
    <dbReference type="NCBI Taxonomy" id="304371"/>
    <lineage>
        <taxon>Archaea</taxon>
        <taxon>Methanobacteriati</taxon>
        <taxon>Methanobacteriota</taxon>
        <taxon>Stenosarchaea group</taxon>
        <taxon>Methanomicrobia</taxon>
        <taxon>Methanocellales</taxon>
        <taxon>Methanocellaceae</taxon>
        <taxon>Methanocella</taxon>
    </lineage>
</organism>
<reference evidence="2 3" key="2">
    <citation type="journal article" date="2008" name="Int. J. Syst. Evol. Microbiol.">
        <title>Methanocella paludicola gen. nov., sp. nov., a methane-producing archaeon, the first isolate of the lineage 'Rice Cluster I', and proposal of the new archaeal order Methanocellales ord. nov.</title>
        <authorList>
            <person name="Sakai S."/>
            <person name="Imachi H."/>
            <person name="Hanada S."/>
            <person name="Ohashi A."/>
            <person name="Harada H."/>
            <person name="Kamagata Y."/>
        </authorList>
    </citation>
    <scope>NUCLEOTIDE SEQUENCE [LARGE SCALE GENOMIC DNA]</scope>
    <source>
        <strain evidence="3">DSM 17711 / JCM 13418 / NBRC 101707 / SANAE</strain>
    </source>
</reference>
<dbReference type="STRING" id="304371.MCP_1587"/>
<dbReference type="InParanoid" id="D1YYY7"/>
<name>D1YYY7_METPS</name>
<dbReference type="AlphaFoldDB" id="D1YYY7"/>
<reference evidence="3" key="3">
    <citation type="journal article" date="2011" name="PLoS ONE">
        <title>Genome sequence of a mesophilic hydrogenotrophic methanogen Methanocella paludicola, the first cultivated representative of the order Methanocellales.</title>
        <authorList>
            <person name="Sakai S."/>
            <person name="Takaki Y."/>
            <person name="Shimamura S."/>
            <person name="Sekine M."/>
            <person name="Tajima T."/>
            <person name="Kosugi H."/>
            <person name="Ichikawa N."/>
            <person name="Tasumi E."/>
            <person name="Hiraki A.T."/>
            <person name="Shimizu A."/>
            <person name="Kato Y."/>
            <person name="Nishiko R."/>
            <person name="Mori K."/>
            <person name="Fujita N."/>
            <person name="Imachi H."/>
            <person name="Takai K."/>
        </authorList>
    </citation>
    <scope>NUCLEOTIDE SEQUENCE [LARGE SCALE GENOMIC DNA]</scope>
    <source>
        <strain evidence="3">DSM 17711 / JCM 13418 / NBRC 101707 / SANAE</strain>
    </source>
</reference>
<keyword evidence="3" id="KW-1185">Reference proteome</keyword>
<evidence type="ECO:0000256" key="1">
    <source>
        <dbReference type="SAM" id="Coils"/>
    </source>
</evidence>
<reference evidence="2 3" key="1">
    <citation type="journal article" date="2007" name="Appl. Environ. Microbiol.">
        <title>Isolation of key methanogens for global methane emission from rice paddy fields: a novel isolate affiliated with the clone cluster rice cluster I.</title>
        <authorList>
            <person name="Sakai S."/>
            <person name="Imachi H."/>
            <person name="Sekiguchi Y."/>
            <person name="Ohashi A."/>
            <person name="Harada H."/>
            <person name="Kamagata Y."/>
        </authorList>
    </citation>
    <scope>NUCLEOTIDE SEQUENCE [LARGE SCALE GENOMIC DNA]</scope>
    <source>
        <strain evidence="3">DSM 17711 / JCM 13418 / NBRC 101707 / SANAE</strain>
    </source>
</reference>
<evidence type="ECO:0000313" key="2">
    <source>
        <dbReference type="EMBL" id="BAI61659.1"/>
    </source>
</evidence>
<dbReference type="KEGG" id="mpd:MCP_1587"/>
<evidence type="ECO:0000313" key="3">
    <source>
        <dbReference type="Proteomes" id="UP000001882"/>
    </source>
</evidence>
<dbReference type="OrthoDB" id="372246at2157"/>
<gene>
    <name evidence="2" type="ordered locus">MCP_1587</name>
</gene>